<dbReference type="GO" id="GO:0003824">
    <property type="term" value="F:catalytic activity"/>
    <property type="evidence" value="ECO:0007669"/>
    <property type="project" value="UniProtKB-ARBA"/>
</dbReference>
<dbReference type="SUPFAM" id="SSF52096">
    <property type="entry name" value="ClpP/crotonase"/>
    <property type="match status" value="1"/>
</dbReference>
<feature type="non-terminal residue" evidence="1">
    <location>
        <position position="1"/>
    </location>
</feature>
<evidence type="ECO:0000313" key="2">
    <source>
        <dbReference type="Proteomes" id="UP000019140"/>
    </source>
</evidence>
<proteinExistence type="predicted"/>
<dbReference type="HOGENOM" id="CLU_1975091_0_0_7"/>
<sequence length="126" mass="13974">APPTHMWLYSVGPQWAKRLLLTGDLIDGSKAHEIGWAIESVPAADLDDTVLKLATRMSHIGKDLLTANKYIVNKGVELMGRTLLQQIAVEHDAIAHLAPEALEFNKIAREQGLKAALEWRDGPFRQ</sequence>
<evidence type="ECO:0000313" key="1">
    <source>
        <dbReference type="EMBL" id="ETW96737.1"/>
    </source>
</evidence>
<dbReference type="Proteomes" id="UP000019140">
    <property type="component" value="Unassembled WGS sequence"/>
</dbReference>
<dbReference type="AlphaFoldDB" id="W4LFF1"/>
<comment type="caution">
    <text evidence="1">The sequence shown here is derived from an EMBL/GenBank/DDBJ whole genome shotgun (WGS) entry which is preliminary data.</text>
</comment>
<dbReference type="InterPro" id="IPR029045">
    <property type="entry name" value="ClpP/crotonase-like_dom_sf"/>
</dbReference>
<dbReference type="Pfam" id="PF00378">
    <property type="entry name" value="ECH_1"/>
    <property type="match status" value="1"/>
</dbReference>
<dbReference type="EMBL" id="AZHX01002146">
    <property type="protein sequence ID" value="ETW96737.1"/>
    <property type="molecule type" value="Genomic_DNA"/>
</dbReference>
<protein>
    <recommendedName>
        <fullName evidence="3">Enoyl-CoA hydratase</fullName>
    </recommendedName>
</protein>
<name>W4LFF1_9BACT</name>
<dbReference type="InterPro" id="IPR001753">
    <property type="entry name" value="Enoyl-CoA_hydra/iso"/>
</dbReference>
<accession>W4LFF1</accession>
<dbReference type="Gene3D" id="3.90.226.10">
    <property type="entry name" value="2-enoyl-CoA Hydratase, Chain A, domain 1"/>
    <property type="match status" value="1"/>
</dbReference>
<keyword evidence="2" id="KW-1185">Reference proteome</keyword>
<reference evidence="1 2" key="1">
    <citation type="journal article" date="2014" name="Nature">
        <title>An environmental bacterial taxon with a large and distinct metabolic repertoire.</title>
        <authorList>
            <person name="Wilson M.C."/>
            <person name="Mori T."/>
            <person name="Ruckert C."/>
            <person name="Uria A.R."/>
            <person name="Helf M.J."/>
            <person name="Takada K."/>
            <person name="Gernert C."/>
            <person name="Steffens U.A."/>
            <person name="Heycke N."/>
            <person name="Schmitt S."/>
            <person name="Rinke C."/>
            <person name="Helfrich E.J."/>
            <person name="Brachmann A.O."/>
            <person name="Gurgui C."/>
            <person name="Wakimoto T."/>
            <person name="Kracht M."/>
            <person name="Crusemann M."/>
            <person name="Hentschel U."/>
            <person name="Abe I."/>
            <person name="Matsunaga S."/>
            <person name="Kalinowski J."/>
            <person name="Takeyama H."/>
            <person name="Piel J."/>
        </authorList>
    </citation>
    <scope>NUCLEOTIDE SEQUENCE [LARGE SCALE GENOMIC DNA]</scope>
    <source>
        <strain evidence="2">TSY2</strain>
    </source>
</reference>
<gene>
    <name evidence="1" type="ORF">ETSY2_45890</name>
</gene>
<evidence type="ECO:0008006" key="3">
    <source>
        <dbReference type="Google" id="ProtNLM"/>
    </source>
</evidence>
<organism evidence="1 2">
    <name type="scientific">Candidatus Entotheonella gemina</name>
    <dbReference type="NCBI Taxonomy" id="1429439"/>
    <lineage>
        <taxon>Bacteria</taxon>
        <taxon>Pseudomonadati</taxon>
        <taxon>Nitrospinota/Tectimicrobiota group</taxon>
        <taxon>Candidatus Tectimicrobiota</taxon>
        <taxon>Candidatus Entotheonellia</taxon>
        <taxon>Candidatus Entotheonellales</taxon>
        <taxon>Candidatus Entotheonellaceae</taxon>
        <taxon>Candidatus Entotheonella</taxon>
    </lineage>
</organism>